<dbReference type="EMBL" id="JBGCUO010000002">
    <property type="protein sequence ID" value="MEY1662912.1"/>
    <property type="molecule type" value="Genomic_DNA"/>
</dbReference>
<comment type="caution">
    <text evidence="1">The sequence shown here is derived from an EMBL/GenBank/DDBJ whole genome shotgun (WGS) entry which is preliminary data.</text>
</comment>
<gene>
    <name evidence="1" type="ORF">AB5I84_12190</name>
</gene>
<name>A0ABV4AJB5_9GAMM</name>
<dbReference type="InterPro" id="IPR036412">
    <property type="entry name" value="HAD-like_sf"/>
</dbReference>
<dbReference type="Pfam" id="PF00702">
    <property type="entry name" value="Hydrolase"/>
    <property type="match status" value="1"/>
</dbReference>
<proteinExistence type="predicted"/>
<dbReference type="Proteomes" id="UP001562065">
    <property type="component" value="Unassembled WGS sequence"/>
</dbReference>
<evidence type="ECO:0000313" key="2">
    <source>
        <dbReference type="Proteomes" id="UP001562065"/>
    </source>
</evidence>
<keyword evidence="2" id="KW-1185">Reference proteome</keyword>
<dbReference type="NCBIfam" id="TIGR01549">
    <property type="entry name" value="HAD-SF-IA-v1"/>
    <property type="match status" value="1"/>
</dbReference>
<protein>
    <submittedName>
        <fullName evidence="1">HAD family hydrolase</fullName>
    </submittedName>
</protein>
<dbReference type="RefSeq" id="WP_369456182.1">
    <property type="nucleotide sequence ID" value="NZ_JBGCUO010000002.1"/>
</dbReference>
<dbReference type="Gene3D" id="3.40.50.1000">
    <property type="entry name" value="HAD superfamily/HAD-like"/>
    <property type="match status" value="1"/>
</dbReference>
<evidence type="ECO:0000313" key="1">
    <source>
        <dbReference type="EMBL" id="MEY1662912.1"/>
    </source>
</evidence>
<accession>A0ABV4AJB5</accession>
<reference evidence="1 2" key="1">
    <citation type="submission" date="2024-07" db="EMBL/GenBank/DDBJ databases">
        <authorList>
            <person name="Ren Q."/>
        </authorList>
    </citation>
    <scope>NUCLEOTIDE SEQUENCE [LARGE SCALE GENOMIC DNA]</scope>
    <source>
        <strain evidence="1 2">REN37</strain>
    </source>
</reference>
<dbReference type="SUPFAM" id="SSF56784">
    <property type="entry name" value="HAD-like"/>
    <property type="match status" value="1"/>
</dbReference>
<sequence length="204" mass="22566">MFPWKAVAFDIADLLAPVQQQHPLDAFWNHCSAAGAPPSASTRRRPLTAPLNLAALAEQQALTWAPEQWQQLQQCSAEWLAAGACRGDAAQLLAALQQADIRWGLCSNASVLDSALVDCLPQQPDAMVWSFAEGVLKPAPQMYQQLCRRLDVAEHELLWLGSRWKEDVEGPRRLGIRSLQLDRSGKLRSDDALHSLAELIKRLG</sequence>
<dbReference type="InterPro" id="IPR006439">
    <property type="entry name" value="HAD-SF_hydro_IA"/>
</dbReference>
<dbReference type="GO" id="GO:0016787">
    <property type="term" value="F:hydrolase activity"/>
    <property type="evidence" value="ECO:0007669"/>
    <property type="project" value="UniProtKB-KW"/>
</dbReference>
<dbReference type="InterPro" id="IPR023214">
    <property type="entry name" value="HAD_sf"/>
</dbReference>
<keyword evidence="1" id="KW-0378">Hydrolase</keyword>
<organism evidence="1 2">
    <name type="scientific">Isoalcanivorax beigongshangi</name>
    <dbReference type="NCBI Taxonomy" id="3238810"/>
    <lineage>
        <taxon>Bacteria</taxon>
        <taxon>Pseudomonadati</taxon>
        <taxon>Pseudomonadota</taxon>
        <taxon>Gammaproteobacteria</taxon>
        <taxon>Oceanospirillales</taxon>
        <taxon>Alcanivoracaceae</taxon>
        <taxon>Isoalcanivorax</taxon>
    </lineage>
</organism>